<gene>
    <name evidence="4" type="ORF">WKV44_05670</name>
</gene>
<name>A0ABU9UBI3_9SPIR</name>
<dbReference type="PROSITE" id="PS50110">
    <property type="entry name" value="RESPONSE_REGULATORY"/>
    <property type="match status" value="2"/>
</dbReference>
<dbReference type="PANTHER" id="PTHR44591">
    <property type="entry name" value="STRESS RESPONSE REGULATOR PROTEIN 1"/>
    <property type="match status" value="1"/>
</dbReference>
<dbReference type="PANTHER" id="PTHR44591:SF3">
    <property type="entry name" value="RESPONSE REGULATORY DOMAIN-CONTAINING PROTEIN"/>
    <property type="match status" value="1"/>
</dbReference>
<dbReference type="Pfam" id="PF00072">
    <property type="entry name" value="Response_reg"/>
    <property type="match status" value="2"/>
</dbReference>
<evidence type="ECO:0000256" key="1">
    <source>
        <dbReference type="ARBA" id="ARBA00022553"/>
    </source>
</evidence>
<dbReference type="EMBL" id="JBCHKQ010000002">
    <property type="protein sequence ID" value="MEM5948024.1"/>
    <property type="molecule type" value="Genomic_DNA"/>
</dbReference>
<feature type="domain" description="Response regulatory" evidence="3">
    <location>
        <begin position="317"/>
        <end position="432"/>
    </location>
</feature>
<dbReference type="SMART" id="SM00448">
    <property type="entry name" value="REC"/>
    <property type="match status" value="2"/>
</dbReference>
<organism evidence="4 5">
    <name type="scientific">Rarispira pelagica</name>
    <dbReference type="NCBI Taxonomy" id="3141764"/>
    <lineage>
        <taxon>Bacteria</taxon>
        <taxon>Pseudomonadati</taxon>
        <taxon>Spirochaetota</taxon>
        <taxon>Spirochaetia</taxon>
        <taxon>Winmispirales</taxon>
        <taxon>Winmispiraceae</taxon>
        <taxon>Rarispira</taxon>
    </lineage>
</organism>
<keyword evidence="1 2" id="KW-0597">Phosphoprotein</keyword>
<dbReference type="InterPro" id="IPR011006">
    <property type="entry name" value="CheY-like_superfamily"/>
</dbReference>
<evidence type="ECO:0000313" key="4">
    <source>
        <dbReference type="EMBL" id="MEM5948024.1"/>
    </source>
</evidence>
<evidence type="ECO:0000313" key="5">
    <source>
        <dbReference type="Proteomes" id="UP001466331"/>
    </source>
</evidence>
<dbReference type="InterPro" id="IPR001789">
    <property type="entry name" value="Sig_transdc_resp-reg_receiver"/>
</dbReference>
<sequence>MALDGGTEKKILIVDESEQFREYLEKKLGEYGFEIISTANGLDALVKMRNELPDLVIADYFMSRMDPDEFINQKMQHPNTKNIPLILTSNQMEKTTIVKLAKAGIRKVFTKPVKIDALLKAISELLGVKVILDDTPCIIEAHVNEGIIFIEIAQGLNKEKIELLRYKLEELLSLYKIKIPRVLVLMSSLDVTGDDSIKLATLFNIIMEVTRTKQRLVKVLTNNSFIKDYLARNENFNKIEVAESLDKIMDSLLGEKADEFIDKDTQTVQENFLASSHTDTGKEEKFHMRFDSERVEDTGNELDNYQKALSNIGKKLVFCVVDDDIVIQNIVKKVFGNTGIDVKAYNNGREFLVDSQAISSCNLLFLDLLMPEMDGFTTLEMLKKTGVDFPIIILSALSKKETVIKTLQYGVKSYLVKPLKPDRLLRKTIEVIKSSF</sequence>
<dbReference type="CDD" id="cd00156">
    <property type="entry name" value="REC"/>
    <property type="match status" value="1"/>
</dbReference>
<feature type="modified residue" description="4-aspartylphosphate" evidence="2">
    <location>
        <position position="59"/>
    </location>
</feature>
<accession>A0ABU9UBI3</accession>
<protein>
    <submittedName>
        <fullName evidence="4">Response regulator</fullName>
    </submittedName>
</protein>
<dbReference type="Gene3D" id="3.40.50.2300">
    <property type="match status" value="2"/>
</dbReference>
<reference evidence="4 5" key="1">
    <citation type="submission" date="2024-03" db="EMBL/GenBank/DDBJ databases">
        <title>Ignisphaera cupida sp. nov., a hyperthermophilic hydrolytic archaeon from a hot spring of Kamchatka, and proposal of Ignisphaeraceae fam. nov.</title>
        <authorList>
            <person name="Podosokorskaya O.A."/>
            <person name="Elcheninov A.G."/>
            <person name="Maltseva A.I."/>
            <person name="Zayulina K.S."/>
            <person name="Novikov A."/>
            <person name="Merkel A.Y."/>
        </authorList>
    </citation>
    <scope>NUCLEOTIDE SEQUENCE [LARGE SCALE GENOMIC DNA]</scope>
    <source>
        <strain evidence="4 5">38H-sp</strain>
    </source>
</reference>
<dbReference type="SUPFAM" id="SSF52172">
    <property type="entry name" value="CheY-like"/>
    <property type="match status" value="2"/>
</dbReference>
<feature type="modified residue" description="4-aspartylphosphate" evidence="2">
    <location>
        <position position="367"/>
    </location>
</feature>
<feature type="domain" description="Response regulatory" evidence="3">
    <location>
        <begin position="10"/>
        <end position="126"/>
    </location>
</feature>
<proteinExistence type="predicted"/>
<comment type="caution">
    <text evidence="4">The sequence shown here is derived from an EMBL/GenBank/DDBJ whole genome shotgun (WGS) entry which is preliminary data.</text>
</comment>
<evidence type="ECO:0000259" key="3">
    <source>
        <dbReference type="PROSITE" id="PS50110"/>
    </source>
</evidence>
<evidence type="ECO:0000256" key="2">
    <source>
        <dbReference type="PROSITE-ProRule" id="PRU00169"/>
    </source>
</evidence>
<dbReference type="InterPro" id="IPR050595">
    <property type="entry name" value="Bact_response_regulator"/>
</dbReference>
<dbReference type="RefSeq" id="WP_420069470.1">
    <property type="nucleotide sequence ID" value="NZ_JBCHKQ010000002.1"/>
</dbReference>
<dbReference type="Proteomes" id="UP001466331">
    <property type="component" value="Unassembled WGS sequence"/>
</dbReference>
<keyword evidence="5" id="KW-1185">Reference proteome</keyword>